<protein>
    <submittedName>
        <fullName evidence="7">Putative hydrolase</fullName>
    </submittedName>
</protein>
<feature type="domain" description="Metallo-beta-lactamase" evidence="6">
    <location>
        <begin position="30"/>
        <end position="214"/>
    </location>
</feature>
<dbReference type="PANTHER" id="PTHR42978:SF2">
    <property type="entry name" value="102 KBASES UNSTABLE REGION: FROM 1 TO 119443"/>
    <property type="match status" value="1"/>
</dbReference>
<keyword evidence="3" id="KW-0479">Metal-binding</keyword>
<dbReference type="PANTHER" id="PTHR42978">
    <property type="entry name" value="QUORUM-QUENCHING LACTONASE YTNP-RELATED-RELATED"/>
    <property type="match status" value="1"/>
</dbReference>
<organism evidence="7 8">
    <name type="scientific">Actinoplanes missouriensis (strain ATCC 14538 / DSM 43046 / CBS 188.64 / JCM 3121 / NBRC 102363 / NCIMB 12654 / NRRL B-3342 / UNCC 431)</name>
    <dbReference type="NCBI Taxonomy" id="512565"/>
    <lineage>
        <taxon>Bacteria</taxon>
        <taxon>Bacillati</taxon>
        <taxon>Actinomycetota</taxon>
        <taxon>Actinomycetes</taxon>
        <taxon>Micromonosporales</taxon>
        <taxon>Micromonosporaceae</taxon>
        <taxon>Actinoplanes</taxon>
    </lineage>
</organism>
<dbReference type="KEGG" id="ams:AMIS_71010"/>
<dbReference type="GO" id="GO:0016787">
    <property type="term" value="F:hydrolase activity"/>
    <property type="evidence" value="ECO:0007669"/>
    <property type="project" value="UniProtKB-KW"/>
</dbReference>
<dbReference type="InterPro" id="IPR051013">
    <property type="entry name" value="MBL_superfamily_lactonases"/>
</dbReference>
<gene>
    <name evidence="7" type="ordered locus">AMIS_71010</name>
</gene>
<dbReference type="RefSeq" id="WP_014447206.1">
    <property type="nucleotide sequence ID" value="NC_017093.1"/>
</dbReference>
<dbReference type="Pfam" id="PF00753">
    <property type="entry name" value="Lactamase_B"/>
    <property type="match status" value="1"/>
</dbReference>
<dbReference type="STRING" id="512565.AMIS_71010"/>
<sequence length="221" mass="23774">MTDITVRRIDYGWFVRPATETGTGSPRVEPTLGYLVDHPDGQLLIDTGMGSHPEVDAHYQPRRIALNAALAAAGTIKSQIRYVVNCHLHFDHCGGNPELAGTPVFTQRTELRTARTVTHHTLPELLDGGRYEELDGEAEILPGVLVVPTPGHTAGHQSVVLTTGDGTVIVAGQSHDHATAFTSDVLGAHAGVGEQPPWLAGLLDLDPRRIVFAHDNAVWEP</sequence>
<keyword evidence="5" id="KW-0862">Zinc</keyword>
<evidence type="ECO:0000313" key="8">
    <source>
        <dbReference type="Proteomes" id="UP000007882"/>
    </source>
</evidence>
<evidence type="ECO:0000256" key="3">
    <source>
        <dbReference type="ARBA" id="ARBA00022723"/>
    </source>
</evidence>
<dbReference type="InterPro" id="IPR001279">
    <property type="entry name" value="Metallo-B-lactamas"/>
</dbReference>
<evidence type="ECO:0000313" key="7">
    <source>
        <dbReference type="EMBL" id="BAL92321.1"/>
    </source>
</evidence>
<dbReference type="SUPFAM" id="SSF56281">
    <property type="entry name" value="Metallo-hydrolase/oxidoreductase"/>
    <property type="match status" value="1"/>
</dbReference>
<keyword evidence="8" id="KW-1185">Reference proteome</keyword>
<dbReference type="SMART" id="SM00849">
    <property type="entry name" value="Lactamase_B"/>
    <property type="match status" value="1"/>
</dbReference>
<dbReference type="GO" id="GO:0046872">
    <property type="term" value="F:metal ion binding"/>
    <property type="evidence" value="ECO:0007669"/>
    <property type="project" value="UniProtKB-KW"/>
</dbReference>
<proteinExistence type="inferred from homology"/>
<evidence type="ECO:0000256" key="4">
    <source>
        <dbReference type="ARBA" id="ARBA00022801"/>
    </source>
</evidence>
<evidence type="ECO:0000259" key="6">
    <source>
        <dbReference type="SMART" id="SM00849"/>
    </source>
</evidence>
<dbReference type="OrthoDB" id="5177904at2"/>
<reference evidence="7 8" key="1">
    <citation type="submission" date="2012-02" db="EMBL/GenBank/DDBJ databases">
        <title>Complete genome sequence of Actinoplanes missouriensis 431 (= NBRC 102363).</title>
        <authorList>
            <person name="Ohnishi Y."/>
            <person name="Ishikawa J."/>
            <person name="Sekine M."/>
            <person name="Hosoyama A."/>
            <person name="Harada T."/>
            <person name="Narita H."/>
            <person name="Hata T."/>
            <person name="Konno Y."/>
            <person name="Tutikane K."/>
            <person name="Fujita N."/>
            <person name="Horinouchi S."/>
            <person name="Hayakawa M."/>
        </authorList>
    </citation>
    <scope>NUCLEOTIDE SEQUENCE [LARGE SCALE GENOMIC DNA]</scope>
    <source>
        <strain evidence="8">ATCC 14538 / DSM 43046 / CBS 188.64 / JCM 3121 / NBRC 102363 / NCIMB 12654 / NRRL B-3342 / UNCC 431</strain>
    </source>
</reference>
<evidence type="ECO:0000256" key="5">
    <source>
        <dbReference type="ARBA" id="ARBA00022833"/>
    </source>
</evidence>
<dbReference type="EMBL" id="AP012319">
    <property type="protein sequence ID" value="BAL92321.1"/>
    <property type="molecule type" value="Genomic_DNA"/>
</dbReference>
<dbReference type="Proteomes" id="UP000007882">
    <property type="component" value="Chromosome"/>
</dbReference>
<comment type="similarity">
    <text evidence="2">Belongs to the metallo-beta-lactamase superfamily.</text>
</comment>
<dbReference type="InterPro" id="IPR036866">
    <property type="entry name" value="RibonucZ/Hydroxyglut_hydro"/>
</dbReference>
<evidence type="ECO:0000256" key="1">
    <source>
        <dbReference type="ARBA" id="ARBA00001947"/>
    </source>
</evidence>
<name>I0HH34_ACTM4</name>
<comment type="cofactor">
    <cofactor evidence="1">
        <name>Zn(2+)</name>
        <dbReference type="ChEBI" id="CHEBI:29105"/>
    </cofactor>
</comment>
<dbReference type="AlphaFoldDB" id="I0HH34"/>
<accession>I0HH34</accession>
<dbReference type="eggNOG" id="COG0491">
    <property type="taxonomic scope" value="Bacteria"/>
</dbReference>
<evidence type="ECO:0000256" key="2">
    <source>
        <dbReference type="ARBA" id="ARBA00007749"/>
    </source>
</evidence>
<dbReference type="HOGENOM" id="CLU_030571_3_1_11"/>
<dbReference type="Gene3D" id="3.60.15.10">
    <property type="entry name" value="Ribonuclease Z/Hydroxyacylglutathione hydrolase-like"/>
    <property type="match status" value="1"/>
</dbReference>
<dbReference type="PATRIC" id="fig|512565.3.peg.7107"/>
<keyword evidence="4 7" id="KW-0378">Hydrolase</keyword>